<evidence type="ECO:0000256" key="2">
    <source>
        <dbReference type="SAM" id="Phobius"/>
    </source>
</evidence>
<organism evidence="3 4">
    <name type="scientific">Didymella glomerata</name>
    <dbReference type="NCBI Taxonomy" id="749621"/>
    <lineage>
        <taxon>Eukaryota</taxon>
        <taxon>Fungi</taxon>
        <taxon>Dikarya</taxon>
        <taxon>Ascomycota</taxon>
        <taxon>Pezizomycotina</taxon>
        <taxon>Dothideomycetes</taxon>
        <taxon>Pleosporomycetidae</taxon>
        <taxon>Pleosporales</taxon>
        <taxon>Pleosporineae</taxon>
        <taxon>Didymellaceae</taxon>
        <taxon>Didymella</taxon>
    </lineage>
</organism>
<feature type="region of interest" description="Disordered" evidence="1">
    <location>
        <begin position="73"/>
        <end position="95"/>
    </location>
</feature>
<sequence length="484" mass="53837">MAATFLPATNVNIAGLQVPDLLPPPHTQDITYRSILAAGIHYQDHIPTEKMGDLSEQGIELEPLTVTENNEDVQAPISPDTAPTFTSPTTEPKKKSSILNIFSRQKKDKVDKFDKGKAPATPETVGESSKAGEVAAPIDKGKAPATEVEDDAPPVELEADAPPQIDFRPSVVSRDFAFAGPSSAAPPPLDEVAPDEDPHSSLPAIMITPATPRAWSFVDGEVNPYLLATPRHDKEVKEAENRRGEGSKPKDPEFIAHIKRWREIPNPAHVLELGVPVQYMGSIAWTHIVKRMRKFDIDPHKLDMTQYCVLQNITTYRELTATLLEMKTATEDGTYEERWKKYAKTQEKELFDWQIRIMQNKKTEIGLNNRRFSHLFPKGVDVDDPLSDPSLQAFLEAKKIERARAAKQAAKEAAAAGSPLLLKPDEPKPKKKWYIVVFVDPVKYVRSGVGWPHIIFCLLIFVPLIGGFMWGNMSSTPKFTQNSS</sequence>
<keyword evidence="4" id="KW-1185">Reference proteome</keyword>
<feature type="transmembrane region" description="Helical" evidence="2">
    <location>
        <begin position="450"/>
        <end position="471"/>
    </location>
</feature>
<feature type="region of interest" description="Disordered" evidence="1">
    <location>
        <begin position="109"/>
        <end position="151"/>
    </location>
</feature>
<accession>A0A9W9C1W4</accession>
<evidence type="ECO:0000313" key="3">
    <source>
        <dbReference type="EMBL" id="KAJ4340696.1"/>
    </source>
</evidence>
<dbReference type="Proteomes" id="UP001140562">
    <property type="component" value="Unassembled WGS sequence"/>
</dbReference>
<feature type="compositionally biased region" description="Polar residues" evidence="1">
    <location>
        <begin position="81"/>
        <end position="90"/>
    </location>
</feature>
<keyword evidence="2" id="KW-0812">Transmembrane</keyword>
<evidence type="ECO:0000313" key="4">
    <source>
        <dbReference type="Proteomes" id="UP001140562"/>
    </source>
</evidence>
<comment type="caution">
    <text evidence="3">The sequence shown here is derived from an EMBL/GenBank/DDBJ whole genome shotgun (WGS) entry which is preliminary data.</text>
</comment>
<proteinExistence type="predicted"/>
<keyword evidence="2" id="KW-0472">Membrane</keyword>
<dbReference type="EMBL" id="JAPEUV010000015">
    <property type="protein sequence ID" value="KAJ4340696.1"/>
    <property type="molecule type" value="Genomic_DNA"/>
</dbReference>
<dbReference type="AlphaFoldDB" id="A0A9W9C1W4"/>
<gene>
    <name evidence="3" type="ORF">N0V87_002357</name>
</gene>
<protein>
    <submittedName>
        <fullName evidence="3">Uncharacterized protein</fullName>
    </submittedName>
</protein>
<keyword evidence="2" id="KW-1133">Transmembrane helix</keyword>
<reference evidence="3" key="1">
    <citation type="submission" date="2022-10" db="EMBL/GenBank/DDBJ databases">
        <title>Tapping the CABI collections for fungal endophytes: first genome assemblies for Collariella, Neodidymelliopsis, Ascochyta clinopodiicola, Didymella pomorum, Didymosphaeria variabile, Neocosmospora piperis and Neocucurbitaria cava.</title>
        <authorList>
            <person name="Hill R."/>
        </authorList>
    </citation>
    <scope>NUCLEOTIDE SEQUENCE</scope>
    <source>
        <strain evidence="3">IMI 360193</strain>
    </source>
</reference>
<evidence type="ECO:0000256" key="1">
    <source>
        <dbReference type="SAM" id="MobiDB-lite"/>
    </source>
</evidence>
<name>A0A9W9C1W4_9PLEO</name>
<dbReference type="OrthoDB" id="3795035at2759"/>